<feature type="transmembrane region" description="Helical" evidence="1">
    <location>
        <begin position="6"/>
        <end position="26"/>
    </location>
</feature>
<protein>
    <submittedName>
        <fullName evidence="2">Uncharacterized protein</fullName>
    </submittedName>
</protein>
<dbReference type="EMBL" id="CP027850">
    <property type="protein sequence ID" value="AVQ01844.1"/>
    <property type="molecule type" value="Genomic_DNA"/>
</dbReference>
<dbReference type="Proteomes" id="UP000240527">
    <property type="component" value="Chromosome"/>
</dbReference>
<reference evidence="2 3" key="1">
    <citation type="journal article" date="2015" name="Biotechnol. Bioeng.">
        <title>Genome sequence and phenotypic characterization of Caulobacter segnis.</title>
        <authorList>
            <person name="Patel S."/>
            <person name="Fletcher B."/>
            <person name="Scott D.C."/>
            <person name="Ely B."/>
        </authorList>
    </citation>
    <scope>NUCLEOTIDE SEQUENCE [LARGE SCALE GENOMIC DNA]</scope>
    <source>
        <strain evidence="2 3">TK0059</strain>
    </source>
</reference>
<dbReference type="RefSeq" id="WP_013078756.1">
    <property type="nucleotide sequence ID" value="NZ_CP027850.1"/>
</dbReference>
<evidence type="ECO:0000313" key="2">
    <source>
        <dbReference type="EMBL" id="AVQ01844.1"/>
    </source>
</evidence>
<name>A0ABM6TFD1_9CAUL</name>
<keyword evidence="1" id="KW-0812">Transmembrane</keyword>
<gene>
    <name evidence="2" type="ORF">B7G68_08290</name>
</gene>
<keyword evidence="1" id="KW-1133">Transmembrane helix</keyword>
<keyword evidence="3" id="KW-1185">Reference proteome</keyword>
<evidence type="ECO:0000256" key="1">
    <source>
        <dbReference type="SAM" id="Phobius"/>
    </source>
</evidence>
<sequence length="65" mass="7631">MLNANVVIVGAVVALAIIYFLPRLNMAARKAYGRWRRHRRDLRLERERLAREERVASMTRHTSAQ</sequence>
<accession>A0ABM6TFD1</accession>
<proteinExistence type="predicted"/>
<keyword evidence="1" id="KW-0472">Membrane</keyword>
<organism evidence="2 3">
    <name type="scientific">Caulobacter segnis</name>
    <dbReference type="NCBI Taxonomy" id="88688"/>
    <lineage>
        <taxon>Bacteria</taxon>
        <taxon>Pseudomonadati</taxon>
        <taxon>Pseudomonadota</taxon>
        <taxon>Alphaproteobacteria</taxon>
        <taxon>Caulobacterales</taxon>
        <taxon>Caulobacteraceae</taxon>
        <taxon>Caulobacter</taxon>
    </lineage>
</organism>
<evidence type="ECO:0000313" key="3">
    <source>
        <dbReference type="Proteomes" id="UP000240527"/>
    </source>
</evidence>